<dbReference type="GO" id="GO:0046983">
    <property type="term" value="F:protein dimerization activity"/>
    <property type="evidence" value="ECO:0007669"/>
    <property type="project" value="InterPro"/>
</dbReference>
<keyword evidence="3" id="KW-0805">Transcription regulation</keyword>
<dbReference type="GeneTree" id="ENSGT00940000154486"/>
<feature type="region of interest" description="Disordered" evidence="8">
    <location>
        <begin position="1"/>
        <end position="35"/>
    </location>
</feature>
<keyword evidence="2" id="KW-0677">Repeat</keyword>
<dbReference type="Pfam" id="PF00989">
    <property type="entry name" value="PAS"/>
    <property type="match status" value="1"/>
</dbReference>
<evidence type="ECO:0000256" key="7">
    <source>
        <dbReference type="ARBA" id="ARBA00023242"/>
    </source>
</evidence>
<evidence type="ECO:0000256" key="1">
    <source>
        <dbReference type="ARBA" id="ARBA00004123"/>
    </source>
</evidence>
<evidence type="ECO:0000259" key="9">
    <source>
        <dbReference type="PROSITE" id="PS50112"/>
    </source>
</evidence>
<dbReference type="PROSITE" id="PS50888">
    <property type="entry name" value="BHLH"/>
    <property type="match status" value="1"/>
</dbReference>
<dbReference type="Pfam" id="PF00010">
    <property type="entry name" value="HLH"/>
    <property type="match status" value="1"/>
</dbReference>
<evidence type="ECO:0000256" key="3">
    <source>
        <dbReference type="ARBA" id="ARBA00023015"/>
    </source>
</evidence>
<feature type="region of interest" description="Disordered" evidence="8">
    <location>
        <begin position="528"/>
        <end position="649"/>
    </location>
</feature>
<feature type="compositionally biased region" description="Low complexity" evidence="8">
    <location>
        <begin position="191"/>
        <end position="202"/>
    </location>
</feature>
<dbReference type="GO" id="GO:0005634">
    <property type="term" value="C:nucleus"/>
    <property type="evidence" value="ECO:0007669"/>
    <property type="project" value="UniProtKB-SubCell"/>
</dbReference>
<evidence type="ECO:0000256" key="5">
    <source>
        <dbReference type="ARBA" id="ARBA00023159"/>
    </source>
</evidence>
<feature type="compositionally biased region" description="Low complexity" evidence="8">
    <location>
        <begin position="637"/>
        <end position="649"/>
    </location>
</feature>
<evidence type="ECO:0000256" key="4">
    <source>
        <dbReference type="ARBA" id="ARBA00023125"/>
    </source>
</evidence>
<dbReference type="Gene3D" id="3.30.450.20">
    <property type="entry name" value="PAS domain"/>
    <property type="match status" value="2"/>
</dbReference>
<reference evidence="12" key="1">
    <citation type="journal article" date="2004" name="Nature">
        <title>Genome duplication in the teleost fish Tetraodon nigroviridis reveals the early vertebrate proto-karyotype.</title>
        <authorList>
            <person name="Jaillon O."/>
            <person name="Aury J.-M."/>
            <person name="Brunet F."/>
            <person name="Petit J.-L."/>
            <person name="Stange-Thomann N."/>
            <person name="Mauceli E."/>
            <person name="Bouneau L."/>
            <person name="Fischer C."/>
            <person name="Ozouf-Costaz C."/>
            <person name="Bernot A."/>
            <person name="Nicaud S."/>
            <person name="Jaffe D."/>
            <person name="Fisher S."/>
            <person name="Lutfalla G."/>
            <person name="Dossat C."/>
            <person name="Segurens B."/>
            <person name="Dasilva C."/>
            <person name="Salanoubat M."/>
            <person name="Levy M."/>
            <person name="Boudet N."/>
            <person name="Castellano S."/>
            <person name="Anthouard V."/>
            <person name="Jubin C."/>
            <person name="Castelli V."/>
            <person name="Katinka M."/>
            <person name="Vacherie B."/>
            <person name="Biemont C."/>
            <person name="Skalli Z."/>
            <person name="Cattolico L."/>
            <person name="Poulain J."/>
            <person name="De Berardinis V."/>
            <person name="Cruaud C."/>
            <person name="Duprat S."/>
            <person name="Brottier P."/>
            <person name="Coutanceau J.-P."/>
            <person name="Gouzy J."/>
            <person name="Parra G."/>
            <person name="Lardier G."/>
            <person name="Chapple C."/>
            <person name="McKernan K.J."/>
            <person name="McEwan P."/>
            <person name="Bosak S."/>
            <person name="Kellis M."/>
            <person name="Volff J.-N."/>
            <person name="Guigo R."/>
            <person name="Zody M.C."/>
            <person name="Mesirov J."/>
            <person name="Lindblad-Toh K."/>
            <person name="Birren B."/>
            <person name="Nusbaum C."/>
            <person name="Kahn D."/>
            <person name="Robinson-Rechavi M."/>
            <person name="Laudet V."/>
            <person name="Schachter V."/>
            <person name="Quetier F."/>
            <person name="Saurin W."/>
            <person name="Scarpelli C."/>
            <person name="Wincker P."/>
            <person name="Lander E.S."/>
            <person name="Weissenbach J."/>
            <person name="Roest Crollius H."/>
        </authorList>
    </citation>
    <scope>NUCLEOTIDE SEQUENCE [LARGE SCALE GENOMIC DNA]</scope>
</reference>
<feature type="domain" description="BHLH" evidence="10">
    <location>
        <begin position="19"/>
        <end position="72"/>
    </location>
</feature>
<dbReference type="PANTHER" id="PTHR10649">
    <property type="entry name" value="ARYL HYDROCARBON RECEPTOR"/>
    <property type="match status" value="1"/>
</dbReference>
<protein>
    <submittedName>
        <fullName evidence="11">Aryl hydrocarbon receptor 2</fullName>
    </submittedName>
</protein>
<feature type="compositionally biased region" description="Basic residues" evidence="8">
    <location>
        <begin position="1"/>
        <end position="11"/>
    </location>
</feature>
<accession>H3DIF7</accession>
<dbReference type="SUPFAM" id="SSF55785">
    <property type="entry name" value="PYP-like sensor domain (PAS domain)"/>
    <property type="match status" value="2"/>
</dbReference>
<dbReference type="PANTHER" id="PTHR10649:SF18">
    <property type="entry name" value="ARYL HYDROCARBON RECEPTOR 1 BETA"/>
    <property type="match status" value="1"/>
</dbReference>
<dbReference type="InterPro" id="IPR013767">
    <property type="entry name" value="PAS_fold"/>
</dbReference>
<dbReference type="Pfam" id="PF08447">
    <property type="entry name" value="PAS_3"/>
    <property type="match status" value="1"/>
</dbReference>
<dbReference type="InterPro" id="IPR011598">
    <property type="entry name" value="bHLH_dom"/>
</dbReference>
<dbReference type="HOGENOM" id="CLU_010044_1_0_1"/>
<dbReference type="CDD" id="cd19696">
    <property type="entry name" value="bHLH-PAS_AhR_like"/>
    <property type="match status" value="1"/>
</dbReference>
<keyword evidence="5" id="KW-0010">Activator</keyword>
<feature type="compositionally biased region" description="Gly residues" evidence="8">
    <location>
        <begin position="560"/>
        <end position="569"/>
    </location>
</feature>
<name>H3DIF7_TETNG</name>
<dbReference type="PROSITE" id="PS50112">
    <property type="entry name" value="PAS"/>
    <property type="match status" value="1"/>
</dbReference>
<dbReference type="CDD" id="cd00130">
    <property type="entry name" value="PAS"/>
    <property type="match status" value="2"/>
</dbReference>
<organism evidence="11 12">
    <name type="scientific">Tetraodon nigroviridis</name>
    <name type="common">Spotted green pufferfish</name>
    <name type="synonym">Chelonodon nigroviridis</name>
    <dbReference type="NCBI Taxonomy" id="99883"/>
    <lineage>
        <taxon>Eukaryota</taxon>
        <taxon>Metazoa</taxon>
        <taxon>Chordata</taxon>
        <taxon>Craniata</taxon>
        <taxon>Vertebrata</taxon>
        <taxon>Euteleostomi</taxon>
        <taxon>Actinopterygii</taxon>
        <taxon>Neopterygii</taxon>
        <taxon>Teleostei</taxon>
        <taxon>Neoteleostei</taxon>
        <taxon>Acanthomorphata</taxon>
        <taxon>Eupercaria</taxon>
        <taxon>Tetraodontiformes</taxon>
        <taxon>Tetradontoidea</taxon>
        <taxon>Tetraodontidae</taxon>
        <taxon>Tetraodon</taxon>
    </lineage>
</organism>
<dbReference type="SMART" id="SM00091">
    <property type="entry name" value="PAS"/>
    <property type="match status" value="2"/>
</dbReference>
<dbReference type="GO" id="GO:1904613">
    <property type="term" value="P:cellular response to 2,3,7,8-tetrachlorodibenzodioxine"/>
    <property type="evidence" value="ECO:0007669"/>
    <property type="project" value="UniProtKB-ARBA"/>
</dbReference>
<feature type="compositionally biased region" description="Gly residues" evidence="8">
    <location>
        <begin position="416"/>
        <end position="425"/>
    </location>
</feature>
<feature type="domain" description="PAS" evidence="9">
    <location>
        <begin position="116"/>
        <end position="173"/>
    </location>
</feature>
<keyword evidence="7" id="KW-0539">Nucleus</keyword>
<reference evidence="11" key="2">
    <citation type="submission" date="2025-08" db="UniProtKB">
        <authorList>
            <consortium name="Ensembl"/>
        </authorList>
    </citation>
    <scope>IDENTIFICATION</scope>
</reference>
<dbReference type="InterPro" id="IPR013655">
    <property type="entry name" value="PAS_fold_3"/>
</dbReference>
<feature type="region of interest" description="Disordered" evidence="8">
    <location>
        <begin position="407"/>
        <end position="434"/>
    </location>
</feature>
<keyword evidence="4" id="KW-0238">DNA-binding</keyword>
<dbReference type="InterPro" id="IPR000014">
    <property type="entry name" value="PAS"/>
</dbReference>
<sequence length="723" mass="78850">MYAAKKRKKPVQKVPKPPPPDGVKSNPSKRHRDRLNGELDKLTSLLPFTEEVRTRLDKLSVLRLSVGYLKVKSFFNEFLSSLFAQGDLRSASDSGGKEGSESTSIDGVSFSEGDLLLQALNGFVLVVTAEGYVFYTSPTIQEFLGFHQTDVMHQSVCEMIHAEDQQEFRRNLHLGPHHPRRDPAHRAATHSPSSSGVELSGSAHPLPGNPASLDRSFICRFRCLLDNSSGFLALNVQGRLRFLPGQPRPPRPALFAIAAPLQPPAILEIRTRNMIFRTKHKLDFTPTACDAKGKLVLGYTEAELRVRGSGYQFIHAADMLYCAENHVRMIRTGESGLTVFRLLTKDNRWTWVQANARLVYKGGKPDYIVATQRPLVEEEGGEHLRKRSEHLPFTFATGEALLYQTGHPLHSSSQSAGGGAKGGGSRKGKESSWENLEPKSLLGALMSQDESAYAGEPAASCSGQQLMHSFLGPQGGPHDPLLASLDSPSLGAEEPCSNGELLEALESLGLDAEDLELLLLEERTLQVEPDPHRPPTLGVLTSNQTLSYAPQTLDTSPEPGDGGVGGYGGHAPPAFLSQQLQQMQQRHPPTHHASSPRWSPDQHLLHPATPPQFRRGPTDAPPHPSLLPSVEDDWPYRSSQQQRSSAHSSALELEQLLGLTQSPPSLPAYHMFNSSTQGSAHSKLQNGCLLGISARLRPSRSALAAPADALAALQDRQEPGFLL</sequence>
<dbReference type="InterPro" id="IPR035965">
    <property type="entry name" value="PAS-like_dom_sf"/>
</dbReference>
<evidence type="ECO:0000313" key="12">
    <source>
        <dbReference type="Proteomes" id="UP000007303"/>
    </source>
</evidence>
<dbReference type="InterPro" id="IPR001610">
    <property type="entry name" value="PAC"/>
</dbReference>
<dbReference type="GO" id="GO:0034751">
    <property type="term" value="C:aryl hydrocarbon receptor complex"/>
    <property type="evidence" value="ECO:0007669"/>
    <property type="project" value="TreeGrafter"/>
</dbReference>
<dbReference type="GO" id="GO:0005737">
    <property type="term" value="C:cytoplasm"/>
    <property type="evidence" value="ECO:0007669"/>
    <property type="project" value="UniProtKB-SubCell"/>
</dbReference>
<dbReference type="InterPro" id="IPR039091">
    <property type="entry name" value="AHR/AHRR"/>
</dbReference>
<dbReference type="AlphaFoldDB" id="H3DIF7"/>
<dbReference type="InterPro" id="IPR036638">
    <property type="entry name" value="HLH_DNA-bd_sf"/>
</dbReference>
<proteinExistence type="predicted"/>
<dbReference type="GO" id="GO:0048511">
    <property type="term" value="P:rhythmic process"/>
    <property type="evidence" value="ECO:0007669"/>
    <property type="project" value="UniProtKB-KW"/>
</dbReference>
<feature type="region of interest" description="Disordered" evidence="8">
    <location>
        <begin position="173"/>
        <end position="205"/>
    </location>
</feature>
<comment type="subcellular location">
    <subcellularLocation>
        <location evidence="1">Nucleus</location>
    </subcellularLocation>
</comment>
<evidence type="ECO:0000313" key="11">
    <source>
        <dbReference type="Ensembl" id="ENSTNIP00000020301.1"/>
    </source>
</evidence>
<dbReference type="Ensembl" id="ENSTNIT00000020532.1">
    <property type="protein sequence ID" value="ENSTNIP00000020301.1"/>
    <property type="gene ID" value="ENSTNIG00000017165.1"/>
</dbReference>
<keyword evidence="12" id="KW-1185">Reference proteome</keyword>
<dbReference type="GO" id="GO:0006805">
    <property type="term" value="P:xenobiotic metabolic process"/>
    <property type="evidence" value="ECO:0007669"/>
    <property type="project" value="InterPro"/>
</dbReference>
<reference evidence="11" key="3">
    <citation type="submission" date="2025-09" db="UniProtKB">
        <authorList>
            <consortium name="Ensembl"/>
        </authorList>
    </citation>
    <scope>IDENTIFICATION</scope>
</reference>
<evidence type="ECO:0000256" key="8">
    <source>
        <dbReference type="SAM" id="MobiDB-lite"/>
    </source>
</evidence>
<dbReference type="GO" id="GO:0000976">
    <property type="term" value="F:transcription cis-regulatory region binding"/>
    <property type="evidence" value="ECO:0007669"/>
    <property type="project" value="TreeGrafter"/>
</dbReference>
<feature type="compositionally biased region" description="Polar residues" evidence="8">
    <location>
        <begin position="539"/>
        <end position="555"/>
    </location>
</feature>
<dbReference type="Gene3D" id="4.10.280.10">
    <property type="entry name" value="Helix-loop-helix DNA-binding domain"/>
    <property type="match status" value="1"/>
</dbReference>
<evidence type="ECO:0000256" key="6">
    <source>
        <dbReference type="ARBA" id="ARBA00023163"/>
    </source>
</evidence>
<dbReference type="SMART" id="SM00086">
    <property type="entry name" value="PAC"/>
    <property type="match status" value="1"/>
</dbReference>
<dbReference type="GO" id="GO:0004879">
    <property type="term" value="F:nuclear receptor activity"/>
    <property type="evidence" value="ECO:0007669"/>
    <property type="project" value="UniProtKB-ARBA"/>
</dbReference>
<dbReference type="Proteomes" id="UP000007303">
    <property type="component" value="Unassembled WGS sequence"/>
</dbReference>
<evidence type="ECO:0000256" key="2">
    <source>
        <dbReference type="ARBA" id="ARBA00022737"/>
    </source>
</evidence>
<dbReference type="OMA" id="QINTEST"/>
<dbReference type="SUPFAM" id="SSF47459">
    <property type="entry name" value="HLH, helix-loop-helix DNA-binding domain"/>
    <property type="match status" value="1"/>
</dbReference>
<evidence type="ECO:0000259" key="10">
    <source>
        <dbReference type="PROSITE" id="PS50888"/>
    </source>
</evidence>
<keyword evidence="6" id="KW-0804">Transcription</keyword>